<dbReference type="PROSITE" id="PS51477">
    <property type="entry name" value="PAH"/>
    <property type="match status" value="2"/>
</dbReference>
<name>A0A1R3GA73_9ROSI</name>
<comment type="subcellular location">
    <subcellularLocation>
        <location evidence="1 5">Nucleus</location>
    </subcellularLocation>
</comment>
<evidence type="ECO:0000313" key="6">
    <source>
        <dbReference type="EMBL" id="OMO54973.1"/>
    </source>
</evidence>
<dbReference type="AlphaFoldDB" id="A0A1R3GA73"/>
<evidence type="ECO:0000313" key="7">
    <source>
        <dbReference type="Proteomes" id="UP000187203"/>
    </source>
</evidence>
<evidence type="ECO:0000256" key="1">
    <source>
        <dbReference type="ARBA" id="ARBA00004123"/>
    </source>
</evidence>
<dbReference type="PANTHER" id="PTHR12346:SF0">
    <property type="entry name" value="SIN3A, ISOFORM G"/>
    <property type="match status" value="1"/>
</dbReference>
<dbReference type="InterPro" id="IPR036600">
    <property type="entry name" value="PAH_sf"/>
</dbReference>
<evidence type="ECO:0000256" key="2">
    <source>
        <dbReference type="ARBA" id="ARBA00022491"/>
    </source>
</evidence>
<evidence type="ECO:0000256" key="4">
    <source>
        <dbReference type="ARBA" id="ARBA00023242"/>
    </source>
</evidence>
<evidence type="ECO:0000256" key="3">
    <source>
        <dbReference type="ARBA" id="ARBA00022737"/>
    </source>
</evidence>
<dbReference type="InterPro" id="IPR039774">
    <property type="entry name" value="Sin3-like"/>
</dbReference>
<accession>A0A1R3GA73</accession>
<keyword evidence="2" id="KW-0678">Repressor</keyword>
<dbReference type="FunFam" id="1.20.1160.11:FF:000001">
    <property type="entry name" value="Paired amphipathic helix protein Sin3"/>
    <property type="match status" value="1"/>
</dbReference>
<dbReference type="GO" id="GO:0000118">
    <property type="term" value="C:histone deacetylase complex"/>
    <property type="evidence" value="ECO:0007669"/>
    <property type="project" value="TreeGrafter"/>
</dbReference>
<dbReference type="InterPro" id="IPR003822">
    <property type="entry name" value="PAH"/>
</dbReference>
<dbReference type="Gene3D" id="1.20.1160.11">
    <property type="entry name" value="Paired amphipathic helix"/>
    <property type="match status" value="2"/>
</dbReference>
<gene>
    <name evidence="6" type="ORF">COLO4_36271</name>
</gene>
<comment type="caution">
    <text evidence="6">The sequence shown here is derived from an EMBL/GenBank/DDBJ whole genome shotgun (WGS) entry which is preliminary data.</text>
</comment>
<dbReference type="Pfam" id="PF02671">
    <property type="entry name" value="PAH"/>
    <property type="match status" value="2"/>
</dbReference>
<reference evidence="7" key="1">
    <citation type="submission" date="2013-09" db="EMBL/GenBank/DDBJ databases">
        <title>Corchorus olitorius genome sequencing.</title>
        <authorList>
            <person name="Alam M."/>
            <person name="Haque M.S."/>
            <person name="Islam M.S."/>
            <person name="Emdad E.M."/>
            <person name="Islam M.M."/>
            <person name="Ahmed B."/>
            <person name="Halim A."/>
            <person name="Hossen Q.M.M."/>
            <person name="Hossain M.Z."/>
            <person name="Ahmed R."/>
            <person name="Khan M.M."/>
            <person name="Islam R."/>
            <person name="Rashid M.M."/>
            <person name="Khan S.A."/>
            <person name="Rahman M.S."/>
            <person name="Alam M."/>
            <person name="Yahiya A.S."/>
            <person name="Khan M.S."/>
            <person name="Azam M.S."/>
            <person name="Haque T."/>
            <person name="Lashkar M.Z.H."/>
            <person name="Akhand A.I."/>
            <person name="Morshed G."/>
            <person name="Roy S."/>
            <person name="Uddin K.S."/>
            <person name="Rabeya T."/>
            <person name="Hossain A.S."/>
            <person name="Chowdhury A."/>
            <person name="Snigdha A.R."/>
            <person name="Mortoza M.S."/>
            <person name="Matin S.A."/>
            <person name="Hoque S.M.E."/>
            <person name="Islam M.K."/>
            <person name="Roy D.K."/>
            <person name="Haider R."/>
            <person name="Moosa M.M."/>
            <person name="Elias S.M."/>
            <person name="Hasan A.M."/>
            <person name="Jahan S."/>
            <person name="Shafiuddin M."/>
            <person name="Mahmood N."/>
            <person name="Shommy N.S."/>
        </authorList>
    </citation>
    <scope>NUCLEOTIDE SEQUENCE [LARGE SCALE GENOMIC DNA]</scope>
    <source>
        <strain evidence="7">cv. O-4</strain>
    </source>
</reference>
<dbReference type="SUPFAM" id="SSF47762">
    <property type="entry name" value="PAH2 domain"/>
    <property type="match status" value="2"/>
</dbReference>
<dbReference type="FunFam" id="1.20.1160.11:FF:000003">
    <property type="entry name" value="Paired amphipathic helix SIN3-like protein"/>
    <property type="match status" value="1"/>
</dbReference>
<sequence>MTTNDALAYLKAVKDIFHDQRDKYDDFLQVMRDFTSQRIDAAGVIGREKELFKGYPDLIWGFNTFLPKEYEIRLPPEYEKQPPQKKRMEFDEAINFVNKIKTRFEGDDDGVYKSFLDILNNYRKENKSIAQVYQEVSALFKDHPDLLLEFTKYCLPDSSATGSYNYYDDLNAMESKFSASHLTFIGIAIYG</sequence>
<proteinExistence type="predicted"/>
<organism evidence="6 7">
    <name type="scientific">Corchorus olitorius</name>
    <dbReference type="NCBI Taxonomy" id="93759"/>
    <lineage>
        <taxon>Eukaryota</taxon>
        <taxon>Viridiplantae</taxon>
        <taxon>Streptophyta</taxon>
        <taxon>Embryophyta</taxon>
        <taxon>Tracheophyta</taxon>
        <taxon>Spermatophyta</taxon>
        <taxon>Magnoliopsida</taxon>
        <taxon>eudicotyledons</taxon>
        <taxon>Gunneridae</taxon>
        <taxon>Pentapetalae</taxon>
        <taxon>rosids</taxon>
        <taxon>malvids</taxon>
        <taxon>Malvales</taxon>
        <taxon>Malvaceae</taxon>
        <taxon>Grewioideae</taxon>
        <taxon>Apeibeae</taxon>
        <taxon>Corchorus</taxon>
    </lineage>
</organism>
<keyword evidence="3" id="KW-0677">Repeat</keyword>
<dbReference type="GO" id="GO:0003714">
    <property type="term" value="F:transcription corepressor activity"/>
    <property type="evidence" value="ECO:0007669"/>
    <property type="project" value="InterPro"/>
</dbReference>
<dbReference type="OrthoDB" id="10265969at2759"/>
<dbReference type="EMBL" id="AWUE01023078">
    <property type="protein sequence ID" value="OMO54973.1"/>
    <property type="molecule type" value="Genomic_DNA"/>
</dbReference>
<dbReference type="GO" id="GO:0000785">
    <property type="term" value="C:chromatin"/>
    <property type="evidence" value="ECO:0007669"/>
    <property type="project" value="TreeGrafter"/>
</dbReference>
<protein>
    <submittedName>
        <fullName evidence="6">Paired amphipathic helix</fullName>
    </submittedName>
</protein>
<dbReference type="GO" id="GO:0000122">
    <property type="term" value="P:negative regulation of transcription by RNA polymerase II"/>
    <property type="evidence" value="ECO:0007669"/>
    <property type="project" value="TreeGrafter"/>
</dbReference>
<evidence type="ECO:0000256" key="5">
    <source>
        <dbReference type="PROSITE-ProRule" id="PRU00810"/>
    </source>
</evidence>
<keyword evidence="4 5" id="KW-0539">Nucleus</keyword>
<dbReference type="STRING" id="93759.A0A1R3GA73"/>
<keyword evidence="7" id="KW-1185">Reference proteome</keyword>
<dbReference type="PANTHER" id="PTHR12346">
    <property type="entry name" value="SIN3B-RELATED"/>
    <property type="match status" value="1"/>
</dbReference>
<dbReference type="Proteomes" id="UP000187203">
    <property type="component" value="Unassembled WGS sequence"/>
</dbReference>